<protein>
    <submittedName>
        <fullName evidence="1">Uncharacterized protein</fullName>
    </submittedName>
</protein>
<dbReference type="EMBL" id="CP014639">
    <property type="protein sequence ID" value="ANH78499.1"/>
    <property type="molecule type" value="Genomic_DNA"/>
</dbReference>
<dbReference type="Proteomes" id="UP000078162">
    <property type="component" value="Chromosome"/>
</dbReference>
<reference evidence="1 2" key="1">
    <citation type="submission" date="2016-03" db="EMBL/GenBank/DDBJ databases">
        <title>Culture-independent genomics supports pathogen discovery for uncultivable bacteria within the genus Chlamydia.</title>
        <authorList>
            <person name="Taylor-Brown A."/>
            <person name="Bachmann N.L."/>
            <person name="Borel N."/>
            <person name="Polkinghorne A."/>
        </authorList>
    </citation>
    <scope>NUCLEOTIDE SEQUENCE [LARGE SCALE GENOMIC DNA]</scope>
    <source>
        <strain evidence="1 2">2742-308</strain>
    </source>
</reference>
<evidence type="ECO:0000313" key="2">
    <source>
        <dbReference type="Proteomes" id="UP000078162"/>
    </source>
</evidence>
<proteinExistence type="predicted"/>
<accession>A0A1A9HU35</accession>
<evidence type="ECO:0000313" key="1">
    <source>
        <dbReference type="EMBL" id="ANH78499.1"/>
    </source>
</evidence>
<dbReference type="PATRIC" id="fig|1806891.3.peg.319"/>
<keyword evidence="2" id="KW-1185">Reference proteome</keyword>
<organism evidence="1 2">
    <name type="scientific">Candidatus Chlamydia sanziniae</name>
    <dbReference type="NCBI Taxonomy" id="1806891"/>
    <lineage>
        <taxon>Bacteria</taxon>
        <taxon>Pseudomonadati</taxon>
        <taxon>Chlamydiota</taxon>
        <taxon>Chlamydiia</taxon>
        <taxon>Chlamydiales</taxon>
        <taxon>Chlamydiaceae</taxon>
        <taxon>Chlamydia/Chlamydophila group</taxon>
        <taxon>Chlamydia</taxon>
    </lineage>
</organism>
<gene>
    <name evidence="1" type="ORF">Cs308_0328</name>
</gene>
<dbReference type="AlphaFoldDB" id="A0A1A9HU35"/>
<sequence length="37" mass="4327">MKRPSRVIFLLTFNSIYNEKNIQKSLSFPIAITEVLD</sequence>
<dbReference type="KEGG" id="csaz:Cs308_0328"/>
<dbReference type="STRING" id="1806891.Cs308_0328"/>
<name>A0A1A9HU35_9CHLA</name>